<feature type="non-terminal residue" evidence="3">
    <location>
        <position position="76"/>
    </location>
</feature>
<gene>
    <name evidence="3" type="ORF">ACFQ4O_17780</name>
</gene>
<name>A0ABW3ZCA5_9HYPH</name>
<dbReference type="RefSeq" id="WP_378777741.1">
    <property type="nucleotide sequence ID" value="NZ_JBHTMX010000377.1"/>
</dbReference>
<keyword evidence="2" id="KW-0472">Membrane</keyword>
<dbReference type="EMBL" id="JBHTMX010000377">
    <property type="protein sequence ID" value="MFD1333859.1"/>
    <property type="molecule type" value="Genomic_DNA"/>
</dbReference>
<feature type="transmembrane region" description="Helical" evidence="2">
    <location>
        <begin position="20"/>
        <end position="40"/>
    </location>
</feature>
<feature type="region of interest" description="Disordered" evidence="1">
    <location>
        <begin position="48"/>
        <end position="76"/>
    </location>
</feature>
<keyword evidence="4" id="KW-1185">Reference proteome</keyword>
<protein>
    <submittedName>
        <fullName evidence="3">Uncharacterized protein</fullName>
    </submittedName>
</protein>
<feature type="compositionally biased region" description="Pro residues" evidence="1">
    <location>
        <begin position="55"/>
        <end position="76"/>
    </location>
</feature>
<dbReference type="Proteomes" id="UP001597171">
    <property type="component" value="Unassembled WGS sequence"/>
</dbReference>
<accession>A0ABW3ZCA5</accession>
<keyword evidence="2" id="KW-1133">Transmembrane helix</keyword>
<sequence length="76" mass="7816">MTSFASETFDTGVRVMGKAVKTGFAIGFAVAVVLASAYGCQPEFRRTIDRLTGAPTPPPTPAPPAPAPRQPDAPSA</sequence>
<evidence type="ECO:0000256" key="2">
    <source>
        <dbReference type="SAM" id="Phobius"/>
    </source>
</evidence>
<organism evidence="3 4">
    <name type="scientific">Methylopila musalis</name>
    <dbReference type="NCBI Taxonomy" id="1134781"/>
    <lineage>
        <taxon>Bacteria</taxon>
        <taxon>Pseudomonadati</taxon>
        <taxon>Pseudomonadota</taxon>
        <taxon>Alphaproteobacteria</taxon>
        <taxon>Hyphomicrobiales</taxon>
        <taxon>Methylopilaceae</taxon>
        <taxon>Methylopila</taxon>
    </lineage>
</organism>
<keyword evidence="2" id="KW-0812">Transmembrane</keyword>
<comment type="caution">
    <text evidence="3">The sequence shown here is derived from an EMBL/GenBank/DDBJ whole genome shotgun (WGS) entry which is preliminary data.</text>
</comment>
<proteinExistence type="predicted"/>
<evidence type="ECO:0000256" key="1">
    <source>
        <dbReference type="SAM" id="MobiDB-lite"/>
    </source>
</evidence>
<evidence type="ECO:0000313" key="4">
    <source>
        <dbReference type="Proteomes" id="UP001597171"/>
    </source>
</evidence>
<reference evidence="4" key="1">
    <citation type="journal article" date="2019" name="Int. J. Syst. Evol. Microbiol.">
        <title>The Global Catalogue of Microorganisms (GCM) 10K type strain sequencing project: providing services to taxonomists for standard genome sequencing and annotation.</title>
        <authorList>
            <consortium name="The Broad Institute Genomics Platform"/>
            <consortium name="The Broad Institute Genome Sequencing Center for Infectious Disease"/>
            <person name="Wu L."/>
            <person name="Ma J."/>
        </authorList>
    </citation>
    <scope>NUCLEOTIDE SEQUENCE [LARGE SCALE GENOMIC DNA]</scope>
    <source>
        <strain evidence="4">CCUG 61696</strain>
    </source>
</reference>
<evidence type="ECO:0000313" key="3">
    <source>
        <dbReference type="EMBL" id="MFD1333859.1"/>
    </source>
</evidence>